<dbReference type="InterPro" id="IPR036565">
    <property type="entry name" value="Mur-like_cat_sf"/>
</dbReference>
<dbReference type="InterPro" id="IPR004101">
    <property type="entry name" value="Mur_ligase_C"/>
</dbReference>
<evidence type="ECO:0000313" key="2">
    <source>
        <dbReference type="EMBL" id="HHL42201.1"/>
    </source>
</evidence>
<dbReference type="Gene3D" id="3.40.1190.10">
    <property type="entry name" value="Mur-like, catalytic domain"/>
    <property type="match status" value="1"/>
</dbReference>
<evidence type="ECO:0000259" key="1">
    <source>
        <dbReference type="Pfam" id="PF02875"/>
    </source>
</evidence>
<dbReference type="PANTHER" id="PTHR43445">
    <property type="entry name" value="UDP-N-ACETYLMURAMATE--L-ALANINE LIGASE-RELATED"/>
    <property type="match status" value="1"/>
</dbReference>
<dbReference type="AlphaFoldDB" id="A0A7C5QNE8"/>
<dbReference type="SUPFAM" id="SSF53244">
    <property type="entry name" value="MurD-like peptide ligases, peptide-binding domain"/>
    <property type="match status" value="1"/>
</dbReference>
<sequence>VRWPGLFLPMAGHHNVQNATAAIVVAYELGIPEDKVRSALAGFGGVKRRFTKVGEWEGVTIIDDYGHHPVEIKAVLKAARQVCDGRIHAVVQPHRFTRVQDLFEDFCSCFNDADAVYVTDIYAAGEDPIKGIDSDHLAEGIIAHGHRHVQTTARDILAKQLHSELNSGDMVVCLGAGDITVWAANLADELRGI</sequence>
<name>A0A7C5QNE8_9PROT</name>
<dbReference type="Pfam" id="PF02875">
    <property type="entry name" value="Mur_ligase_C"/>
    <property type="match status" value="1"/>
</dbReference>
<dbReference type="GO" id="GO:0008763">
    <property type="term" value="F:UDP-N-acetylmuramate-L-alanine ligase activity"/>
    <property type="evidence" value="ECO:0007669"/>
    <property type="project" value="UniProtKB-EC"/>
</dbReference>
<gene>
    <name evidence="2" type="primary">murC</name>
    <name evidence="2" type="ORF">ENJ42_01160</name>
</gene>
<dbReference type="Proteomes" id="UP000885830">
    <property type="component" value="Unassembled WGS sequence"/>
</dbReference>
<dbReference type="Gene3D" id="3.90.190.20">
    <property type="entry name" value="Mur ligase, C-terminal domain"/>
    <property type="match status" value="1"/>
</dbReference>
<accession>A0A7C5QNE8</accession>
<feature type="non-terminal residue" evidence="2">
    <location>
        <position position="1"/>
    </location>
</feature>
<dbReference type="EMBL" id="DRMJ01000055">
    <property type="protein sequence ID" value="HHL42201.1"/>
    <property type="molecule type" value="Genomic_DNA"/>
</dbReference>
<reference evidence="2" key="1">
    <citation type="journal article" date="2020" name="mSystems">
        <title>Genome- and Community-Level Interaction Insights into Carbon Utilization and Element Cycling Functions of Hydrothermarchaeota in Hydrothermal Sediment.</title>
        <authorList>
            <person name="Zhou Z."/>
            <person name="Liu Y."/>
            <person name="Xu W."/>
            <person name="Pan J."/>
            <person name="Luo Z.H."/>
            <person name="Li M."/>
        </authorList>
    </citation>
    <scope>NUCLEOTIDE SEQUENCE [LARGE SCALE GENOMIC DNA]</scope>
    <source>
        <strain evidence="2">HyVt-485</strain>
    </source>
</reference>
<protein>
    <submittedName>
        <fullName evidence="2">UDP-N-acetylmuramate--L-alanine ligase</fullName>
        <ecNumber evidence="2">6.3.2.8</ecNumber>
    </submittedName>
</protein>
<organism evidence="2">
    <name type="scientific">Hellea balneolensis</name>
    <dbReference type="NCBI Taxonomy" id="287478"/>
    <lineage>
        <taxon>Bacteria</taxon>
        <taxon>Pseudomonadati</taxon>
        <taxon>Pseudomonadota</taxon>
        <taxon>Alphaproteobacteria</taxon>
        <taxon>Maricaulales</taxon>
        <taxon>Robiginitomaculaceae</taxon>
        <taxon>Hellea</taxon>
    </lineage>
</organism>
<dbReference type="InterPro" id="IPR036615">
    <property type="entry name" value="Mur_ligase_C_dom_sf"/>
</dbReference>
<comment type="caution">
    <text evidence="2">The sequence shown here is derived from an EMBL/GenBank/DDBJ whole genome shotgun (WGS) entry which is preliminary data.</text>
</comment>
<keyword evidence="2" id="KW-0436">Ligase</keyword>
<dbReference type="EC" id="6.3.2.8" evidence="2"/>
<dbReference type="GO" id="GO:0005524">
    <property type="term" value="F:ATP binding"/>
    <property type="evidence" value="ECO:0007669"/>
    <property type="project" value="InterPro"/>
</dbReference>
<dbReference type="PANTHER" id="PTHR43445:SF3">
    <property type="entry name" value="UDP-N-ACETYLMURAMATE--L-ALANINE LIGASE"/>
    <property type="match status" value="1"/>
</dbReference>
<proteinExistence type="predicted"/>
<dbReference type="SUPFAM" id="SSF53623">
    <property type="entry name" value="MurD-like peptide ligases, catalytic domain"/>
    <property type="match status" value="1"/>
</dbReference>
<feature type="domain" description="Mur ligase C-terminal" evidence="1">
    <location>
        <begin position="48"/>
        <end position="177"/>
    </location>
</feature>
<dbReference type="InterPro" id="IPR050061">
    <property type="entry name" value="MurCDEF_pg_biosynth"/>
</dbReference>